<name>A0A832EER9_9BACT</name>
<accession>A0A832EER9</accession>
<sequence length="149" mass="16988">MLFSRLFKRRREEPQEKKPDINQGIFYLYLIIGLQVLFVFGLMAVIITLGKVLATPLWVFLFSLAVGATACYYIYKKAQQQFRKLREALRHVDLSDRNYEISFMGGVLTMKVEHNPRKLLEDHSNAVVDAETLEASAAAIPPKIAGLSR</sequence>
<keyword evidence="1" id="KW-1133">Transmembrane helix</keyword>
<keyword evidence="1" id="KW-0472">Membrane</keyword>
<evidence type="ECO:0000256" key="1">
    <source>
        <dbReference type="SAM" id="Phobius"/>
    </source>
</evidence>
<protein>
    <submittedName>
        <fullName evidence="2">Uncharacterized protein</fullName>
    </submittedName>
</protein>
<proteinExistence type="predicted"/>
<feature type="transmembrane region" description="Helical" evidence="1">
    <location>
        <begin position="26"/>
        <end position="49"/>
    </location>
</feature>
<dbReference type="EMBL" id="DSTK01000041">
    <property type="protein sequence ID" value="HFK98721.1"/>
    <property type="molecule type" value="Genomic_DNA"/>
</dbReference>
<evidence type="ECO:0000313" key="2">
    <source>
        <dbReference type="EMBL" id="HFK98721.1"/>
    </source>
</evidence>
<feature type="transmembrane region" description="Helical" evidence="1">
    <location>
        <begin position="55"/>
        <end position="75"/>
    </location>
</feature>
<organism evidence="2">
    <name type="scientific">Desulfacinum infernum</name>
    <dbReference type="NCBI Taxonomy" id="35837"/>
    <lineage>
        <taxon>Bacteria</taxon>
        <taxon>Pseudomonadati</taxon>
        <taxon>Thermodesulfobacteriota</taxon>
        <taxon>Syntrophobacteria</taxon>
        <taxon>Syntrophobacterales</taxon>
        <taxon>Syntrophobacteraceae</taxon>
        <taxon>Desulfacinum</taxon>
    </lineage>
</organism>
<gene>
    <name evidence="2" type="ORF">ENS06_15525</name>
</gene>
<dbReference type="AlphaFoldDB" id="A0A832EER9"/>
<reference evidence="2" key="1">
    <citation type="journal article" date="2020" name="mSystems">
        <title>Genome- and Community-Level Interaction Insights into Carbon Utilization and Element Cycling Functions of Hydrothermarchaeota in Hydrothermal Sediment.</title>
        <authorList>
            <person name="Zhou Z."/>
            <person name="Liu Y."/>
            <person name="Xu W."/>
            <person name="Pan J."/>
            <person name="Luo Z.H."/>
            <person name="Li M."/>
        </authorList>
    </citation>
    <scope>NUCLEOTIDE SEQUENCE [LARGE SCALE GENOMIC DNA]</scope>
    <source>
        <strain evidence="2">SpSt-456</strain>
    </source>
</reference>
<keyword evidence="1" id="KW-0812">Transmembrane</keyword>
<comment type="caution">
    <text evidence="2">The sequence shown here is derived from an EMBL/GenBank/DDBJ whole genome shotgun (WGS) entry which is preliminary data.</text>
</comment>